<organism evidence="1 3">
    <name type="scientific">Lachnospira eligens</name>
    <dbReference type="NCBI Taxonomy" id="39485"/>
    <lineage>
        <taxon>Bacteria</taxon>
        <taxon>Bacillati</taxon>
        <taxon>Bacillota</taxon>
        <taxon>Clostridia</taxon>
        <taxon>Lachnospirales</taxon>
        <taxon>Lachnospiraceae</taxon>
        <taxon>Lachnospira</taxon>
    </lineage>
</organism>
<dbReference type="EMBL" id="QSIS01000021">
    <property type="protein sequence ID" value="RHD05723.1"/>
    <property type="molecule type" value="Genomic_DNA"/>
</dbReference>
<evidence type="ECO:0000313" key="3">
    <source>
        <dbReference type="Proteomes" id="UP000284794"/>
    </source>
</evidence>
<protein>
    <recommendedName>
        <fullName evidence="5">Response regulator</fullName>
    </recommendedName>
</protein>
<reference evidence="3 4" key="1">
    <citation type="submission" date="2018-08" db="EMBL/GenBank/DDBJ databases">
        <title>A genome reference for cultivated species of the human gut microbiota.</title>
        <authorList>
            <person name="Zou Y."/>
            <person name="Xue W."/>
            <person name="Luo G."/>
        </authorList>
    </citation>
    <scope>NUCLEOTIDE SEQUENCE [LARGE SCALE GENOMIC DNA]</scope>
    <source>
        <strain evidence="2 4">AF36-7BH</strain>
        <strain evidence="1 3">AM32-2AC</strain>
    </source>
</reference>
<evidence type="ECO:0000313" key="2">
    <source>
        <dbReference type="EMBL" id="RHL69187.1"/>
    </source>
</evidence>
<dbReference type="Proteomes" id="UP000284794">
    <property type="component" value="Unassembled WGS sequence"/>
</dbReference>
<name>A0A414D7I1_9FIRM</name>
<comment type="caution">
    <text evidence="1">The sequence shown here is derived from an EMBL/GenBank/DDBJ whole genome shotgun (WGS) entry which is preliminary data.</text>
</comment>
<sequence>METLKLLYIDDHPETSLSKYLDKYKSPSCEIEYSDIEFKPDEGYESLINNSDVKSANIIFIDSKLFENRNAIAGKFTGEEFKIILKKYFPFIEVIVITQNEIAPGYETISKYDPKSRMTPEEYYDKELPVLLEQCVRNIFEVRKITSELQKNTSWEKVMVEKIVNSVNGQGKFDEFTKKDIDDVIKMFQELQIKVEG</sequence>
<dbReference type="EMBL" id="QROY01000004">
    <property type="protein sequence ID" value="RHL69187.1"/>
    <property type="molecule type" value="Genomic_DNA"/>
</dbReference>
<accession>A0A414D7I1</accession>
<evidence type="ECO:0000313" key="1">
    <source>
        <dbReference type="EMBL" id="RHD05723.1"/>
    </source>
</evidence>
<evidence type="ECO:0000313" key="4">
    <source>
        <dbReference type="Proteomes" id="UP000285201"/>
    </source>
</evidence>
<dbReference type="RefSeq" id="WP_118149115.1">
    <property type="nucleotide sequence ID" value="NZ_QROY01000004.1"/>
</dbReference>
<dbReference type="Proteomes" id="UP000285201">
    <property type="component" value="Unassembled WGS sequence"/>
</dbReference>
<gene>
    <name evidence="2" type="ORF">DW007_06530</name>
    <name evidence="1" type="ORF">DW811_12660</name>
</gene>
<evidence type="ECO:0008006" key="5">
    <source>
        <dbReference type="Google" id="ProtNLM"/>
    </source>
</evidence>
<proteinExistence type="predicted"/>
<dbReference type="AlphaFoldDB" id="A0A414D7I1"/>